<organism evidence="2 3">
    <name type="scientific">Macrophomina phaseolina</name>
    <dbReference type="NCBI Taxonomy" id="35725"/>
    <lineage>
        <taxon>Eukaryota</taxon>
        <taxon>Fungi</taxon>
        <taxon>Dikarya</taxon>
        <taxon>Ascomycota</taxon>
        <taxon>Pezizomycotina</taxon>
        <taxon>Dothideomycetes</taxon>
        <taxon>Dothideomycetes incertae sedis</taxon>
        <taxon>Botryosphaeriales</taxon>
        <taxon>Botryosphaeriaceae</taxon>
        <taxon>Macrophomina</taxon>
    </lineage>
</organism>
<protein>
    <submittedName>
        <fullName evidence="2">Uncharacterized protein</fullName>
    </submittedName>
</protein>
<accession>A0ABQ8FW55</accession>
<keyword evidence="1" id="KW-0472">Membrane</keyword>
<name>A0ABQ8FW55_9PEZI</name>
<keyword evidence="1" id="KW-1133">Transmembrane helix</keyword>
<feature type="transmembrane region" description="Helical" evidence="1">
    <location>
        <begin position="12"/>
        <end position="34"/>
    </location>
</feature>
<keyword evidence="1" id="KW-0812">Transmembrane</keyword>
<evidence type="ECO:0000313" key="3">
    <source>
        <dbReference type="Proteomes" id="UP000774617"/>
    </source>
</evidence>
<proteinExistence type="predicted"/>
<reference evidence="2 3" key="1">
    <citation type="journal article" date="2021" name="Nat. Commun.">
        <title>Genetic determinants of endophytism in the Arabidopsis root mycobiome.</title>
        <authorList>
            <person name="Mesny F."/>
            <person name="Miyauchi S."/>
            <person name="Thiergart T."/>
            <person name="Pickel B."/>
            <person name="Atanasova L."/>
            <person name="Karlsson M."/>
            <person name="Huettel B."/>
            <person name="Barry K.W."/>
            <person name="Haridas S."/>
            <person name="Chen C."/>
            <person name="Bauer D."/>
            <person name="Andreopoulos W."/>
            <person name="Pangilinan J."/>
            <person name="LaButti K."/>
            <person name="Riley R."/>
            <person name="Lipzen A."/>
            <person name="Clum A."/>
            <person name="Drula E."/>
            <person name="Henrissat B."/>
            <person name="Kohler A."/>
            <person name="Grigoriev I.V."/>
            <person name="Martin F.M."/>
            <person name="Hacquard S."/>
        </authorList>
    </citation>
    <scope>NUCLEOTIDE SEQUENCE [LARGE SCALE GENOMIC DNA]</scope>
    <source>
        <strain evidence="2 3">MPI-SDFR-AT-0080</strain>
    </source>
</reference>
<comment type="caution">
    <text evidence="2">The sequence shown here is derived from an EMBL/GenBank/DDBJ whole genome shotgun (WGS) entry which is preliminary data.</text>
</comment>
<evidence type="ECO:0000256" key="1">
    <source>
        <dbReference type="SAM" id="Phobius"/>
    </source>
</evidence>
<dbReference type="Proteomes" id="UP000774617">
    <property type="component" value="Unassembled WGS sequence"/>
</dbReference>
<sequence>MAGATDITSAVGTWIGASLALIALVGVIGPFLIYRASKAERNIALDAVGNDTGYVSAGVKVTRSIRLFRQVKAPQLRYEPTFDGNSCLALNLNSLSQRARSSTSWVNFGMLVEAYNLRFERDDAIAIARNRTWLPVHRYWILTLGLAGRYSDRTENSVLITPIGPAALNPANDVSIFGAIGQRHLDRARYVSYSESTIRGITGSIGRSDSIRPDAYTFKLHDLYTLAQDVPQDLPIRSLLWLALGALLQPGDRVCMLDDNEQHLEKSSRWGDDISVSANSDEISRGSIEQIIEEEPVRDSHAPGSLRAYHLRQVEDPAKLNLKILSNYGVWKETVFRIEEIPISTADFPELRSYYSATYIPASSEWTRLSARKQYSAADKDTWMIRRLDVQSLALGLLKFQWSPEGYLFRQNKASSKVFRFLCEPAKDVYRLLSRTYDSLDGFGLSGDEKNKWKDILDPAIKASEKKRRDRLATTTFFRVEEKCREFLQQSNELAGQVIGVLTITSAEFRSLVTQFARYRSEATQANNNNNKNNNINISIDFNRGMVRVPSVLGMFQEFPINSAEFSPQAASLLGKNVELTAKDIILATLRACTISLLLLSTYSSRPLLNFVSNLSTEVYID</sequence>
<keyword evidence="3" id="KW-1185">Reference proteome</keyword>
<dbReference type="EMBL" id="JAGTJR010000044">
    <property type="protein sequence ID" value="KAH7030474.1"/>
    <property type="molecule type" value="Genomic_DNA"/>
</dbReference>
<gene>
    <name evidence="2" type="ORF">B0J12DRAFT_317162</name>
</gene>
<evidence type="ECO:0000313" key="2">
    <source>
        <dbReference type="EMBL" id="KAH7030474.1"/>
    </source>
</evidence>